<feature type="compositionally biased region" description="Polar residues" evidence="1">
    <location>
        <begin position="1"/>
        <end position="15"/>
    </location>
</feature>
<evidence type="ECO:0000313" key="3">
    <source>
        <dbReference type="Proteomes" id="UP000054248"/>
    </source>
</evidence>
<dbReference type="AlphaFoldDB" id="A0A0C3QH36"/>
<evidence type="ECO:0000313" key="2">
    <source>
        <dbReference type="EMBL" id="KIO25766.1"/>
    </source>
</evidence>
<reference evidence="3" key="2">
    <citation type="submission" date="2015-01" db="EMBL/GenBank/DDBJ databases">
        <title>Evolutionary Origins and Diversification of the Mycorrhizal Mutualists.</title>
        <authorList>
            <consortium name="DOE Joint Genome Institute"/>
            <consortium name="Mycorrhizal Genomics Consortium"/>
            <person name="Kohler A."/>
            <person name="Kuo A."/>
            <person name="Nagy L.G."/>
            <person name="Floudas D."/>
            <person name="Copeland A."/>
            <person name="Barry K.W."/>
            <person name="Cichocki N."/>
            <person name="Veneault-Fourrey C."/>
            <person name="LaButti K."/>
            <person name="Lindquist E.A."/>
            <person name="Lipzen A."/>
            <person name="Lundell T."/>
            <person name="Morin E."/>
            <person name="Murat C."/>
            <person name="Riley R."/>
            <person name="Ohm R."/>
            <person name="Sun H."/>
            <person name="Tunlid A."/>
            <person name="Henrissat B."/>
            <person name="Grigoriev I.V."/>
            <person name="Hibbett D.S."/>
            <person name="Martin F."/>
        </authorList>
    </citation>
    <scope>NUCLEOTIDE SEQUENCE [LARGE SCALE GENOMIC DNA]</scope>
    <source>
        <strain evidence="3">MUT 4182</strain>
    </source>
</reference>
<keyword evidence="3" id="KW-1185">Reference proteome</keyword>
<feature type="region of interest" description="Disordered" evidence="1">
    <location>
        <begin position="1"/>
        <end position="35"/>
    </location>
</feature>
<dbReference type="Proteomes" id="UP000054248">
    <property type="component" value="Unassembled WGS sequence"/>
</dbReference>
<protein>
    <submittedName>
        <fullName evidence="2">Uncharacterized protein</fullName>
    </submittedName>
</protein>
<dbReference type="EMBL" id="KN823036">
    <property type="protein sequence ID" value="KIO25766.1"/>
    <property type="molecule type" value="Genomic_DNA"/>
</dbReference>
<proteinExistence type="predicted"/>
<sequence>MQSRPDLDQTTTTLSRDSEDLAGPPQTLGSFAETIPPRNYHIQHDGWHKGVRIWVSEPPIVSMESSKEPSVASDGKDGLFDDAESRIALIETMPYKVSGSSKDQEKEGKKKYPVIDPSRVPASYYIKRSKFAKYVMFQGPGPDDECLLAKRLITIDSEGILSRNSKYTQDNGDRSARMYVQDGPDPVVGWRNFDRTLQGFNGITYRLHTKVPTILDDVVITRISDGVEIAYFDRAVTSLSVVGTLEIKVPLSPESLHLILAAWYVKYAVDTFRRRGALSS</sequence>
<gene>
    <name evidence="2" type="ORF">M407DRAFT_243968</name>
</gene>
<name>A0A0C3QH36_9AGAM</name>
<dbReference type="HOGENOM" id="CLU_947297_0_0_1"/>
<evidence type="ECO:0000256" key="1">
    <source>
        <dbReference type="SAM" id="MobiDB-lite"/>
    </source>
</evidence>
<dbReference type="OrthoDB" id="3153458at2759"/>
<organism evidence="2 3">
    <name type="scientific">Tulasnella calospora MUT 4182</name>
    <dbReference type="NCBI Taxonomy" id="1051891"/>
    <lineage>
        <taxon>Eukaryota</taxon>
        <taxon>Fungi</taxon>
        <taxon>Dikarya</taxon>
        <taxon>Basidiomycota</taxon>
        <taxon>Agaricomycotina</taxon>
        <taxon>Agaricomycetes</taxon>
        <taxon>Cantharellales</taxon>
        <taxon>Tulasnellaceae</taxon>
        <taxon>Tulasnella</taxon>
    </lineage>
</organism>
<accession>A0A0C3QH36</accession>
<reference evidence="2 3" key="1">
    <citation type="submission" date="2014-04" db="EMBL/GenBank/DDBJ databases">
        <authorList>
            <consortium name="DOE Joint Genome Institute"/>
            <person name="Kuo A."/>
            <person name="Girlanda M."/>
            <person name="Perotto S."/>
            <person name="Kohler A."/>
            <person name="Nagy L.G."/>
            <person name="Floudas D."/>
            <person name="Copeland A."/>
            <person name="Barry K.W."/>
            <person name="Cichocki N."/>
            <person name="Veneault-Fourrey C."/>
            <person name="LaButti K."/>
            <person name="Lindquist E.A."/>
            <person name="Lipzen A."/>
            <person name="Lundell T."/>
            <person name="Morin E."/>
            <person name="Murat C."/>
            <person name="Sun H."/>
            <person name="Tunlid A."/>
            <person name="Henrissat B."/>
            <person name="Grigoriev I.V."/>
            <person name="Hibbett D.S."/>
            <person name="Martin F."/>
            <person name="Nordberg H.P."/>
            <person name="Cantor M.N."/>
            <person name="Hua S.X."/>
        </authorList>
    </citation>
    <scope>NUCLEOTIDE SEQUENCE [LARGE SCALE GENOMIC DNA]</scope>
    <source>
        <strain evidence="2 3">MUT 4182</strain>
    </source>
</reference>